<dbReference type="InterPro" id="IPR051092">
    <property type="entry name" value="FYVE_RhoGEF_PH"/>
</dbReference>
<keyword evidence="5" id="KW-1185">Reference proteome</keyword>
<dbReference type="OMA" id="IANTHEF"/>
<dbReference type="Pfam" id="PF00621">
    <property type="entry name" value="RhoGEF"/>
    <property type="match status" value="1"/>
</dbReference>
<evidence type="ECO:0000259" key="2">
    <source>
        <dbReference type="PROSITE" id="PS50003"/>
    </source>
</evidence>
<proteinExistence type="predicted"/>
<dbReference type="GO" id="GO:0005085">
    <property type="term" value="F:guanyl-nucleotide exchange factor activity"/>
    <property type="evidence" value="ECO:0007669"/>
    <property type="project" value="InterPro"/>
</dbReference>
<dbReference type="InterPro" id="IPR031872">
    <property type="entry name" value="NDC10_II"/>
</dbReference>
<dbReference type="STRING" id="4829.A0A168L7K1"/>
<dbReference type="OrthoDB" id="660555at2759"/>
<evidence type="ECO:0000313" key="5">
    <source>
        <dbReference type="Proteomes" id="UP000078561"/>
    </source>
</evidence>
<dbReference type="PANTHER" id="PTHR12673">
    <property type="entry name" value="FACIOGENITAL DYSPLASIA PROTEIN"/>
    <property type="match status" value="1"/>
</dbReference>
<dbReference type="InterPro" id="IPR000219">
    <property type="entry name" value="DH_dom"/>
</dbReference>
<dbReference type="Gene3D" id="2.30.29.30">
    <property type="entry name" value="Pleckstrin-homology domain (PH domain)/Phosphotyrosine-binding domain (PTB)"/>
    <property type="match status" value="1"/>
</dbReference>
<dbReference type="PROSITE" id="PS50003">
    <property type="entry name" value="PH_DOMAIN"/>
    <property type="match status" value="1"/>
</dbReference>
<evidence type="ECO:0008006" key="6">
    <source>
        <dbReference type="Google" id="ProtNLM"/>
    </source>
</evidence>
<evidence type="ECO:0000313" key="4">
    <source>
        <dbReference type="EMBL" id="SAL96219.1"/>
    </source>
</evidence>
<accession>A0A168L7K1</accession>
<dbReference type="SUPFAM" id="SSF50729">
    <property type="entry name" value="PH domain-like"/>
    <property type="match status" value="1"/>
</dbReference>
<dbReference type="Proteomes" id="UP000078561">
    <property type="component" value="Unassembled WGS sequence"/>
</dbReference>
<dbReference type="Pfam" id="PF00169">
    <property type="entry name" value="PH"/>
    <property type="match status" value="1"/>
</dbReference>
<feature type="domain" description="DH" evidence="3">
    <location>
        <begin position="92"/>
        <end position="275"/>
    </location>
</feature>
<dbReference type="Pfam" id="PF16787">
    <property type="entry name" value="NDC10_II"/>
    <property type="match status" value="1"/>
</dbReference>
<dbReference type="AlphaFoldDB" id="A0A168L7K1"/>
<evidence type="ECO:0000256" key="1">
    <source>
        <dbReference type="SAM" id="MobiDB-lite"/>
    </source>
</evidence>
<dbReference type="PROSITE" id="PS50010">
    <property type="entry name" value="DH_2"/>
    <property type="match status" value="1"/>
</dbReference>
<name>A0A168L7K1_ABSGL</name>
<dbReference type="SMART" id="SM00233">
    <property type="entry name" value="PH"/>
    <property type="match status" value="1"/>
</dbReference>
<feature type="region of interest" description="Disordered" evidence="1">
    <location>
        <begin position="12"/>
        <end position="50"/>
    </location>
</feature>
<evidence type="ECO:0000259" key="3">
    <source>
        <dbReference type="PROSITE" id="PS50010"/>
    </source>
</evidence>
<dbReference type="SUPFAM" id="SSF48065">
    <property type="entry name" value="DBL homology domain (DH-domain)"/>
    <property type="match status" value="1"/>
</dbReference>
<dbReference type="PANTHER" id="PTHR12673:SF159">
    <property type="entry name" value="LD03170P"/>
    <property type="match status" value="1"/>
</dbReference>
<dbReference type="SMART" id="SM00325">
    <property type="entry name" value="RhoGEF"/>
    <property type="match status" value="1"/>
</dbReference>
<feature type="compositionally biased region" description="Basic and acidic residues" evidence="1">
    <location>
        <begin position="20"/>
        <end position="40"/>
    </location>
</feature>
<dbReference type="InterPro" id="IPR038279">
    <property type="entry name" value="Ndc10_dom2_sf"/>
</dbReference>
<dbReference type="Gene3D" id="1.20.900.10">
    <property type="entry name" value="Dbl homology (DH) domain"/>
    <property type="match status" value="1"/>
</dbReference>
<dbReference type="CDD" id="cd00821">
    <property type="entry name" value="PH"/>
    <property type="match status" value="1"/>
</dbReference>
<dbReference type="InterPro" id="IPR001849">
    <property type="entry name" value="PH_domain"/>
</dbReference>
<dbReference type="Gene3D" id="1.10.443.20">
    <property type="entry name" value="Centromere DNA-binding protein complex CBF3 subunit, domain 2"/>
    <property type="match status" value="1"/>
</dbReference>
<dbReference type="GO" id="GO:0005737">
    <property type="term" value="C:cytoplasm"/>
    <property type="evidence" value="ECO:0007669"/>
    <property type="project" value="TreeGrafter"/>
</dbReference>
<dbReference type="InterPro" id="IPR035899">
    <property type="entry name" value="DBL_dom_sf"/>
</dbReference>
<feature type="domain" description="PH" evidence="2">
    <location>
        <begin position="319"/>
        <end position="435"/>
    </location>
</feature>
<organism evidence="4">
    <name type="scientific">Absidia glauca</name>
    <name type="common">Pin mould</name>
    <dbReference type="NCBI Taxonomy" id="4829"/>
    <lineage>
        <taxon>Eukaryota</taxon>
        <taxon>Fungi</taxon>
        <taxon>Fungi incertae sedis</taxon>
        <taxon>Mucoromycota</taxon>
        <taxon>Mucoromycotina</taxon>
        <taxon>Mucoromycetes</taxon>
        <taxon>Mucorales</taxon>
        <taxon>Cunninghamellaceae</taxon>
        <taxon>Absidia</taxon>
    </lineage>
</organism>
<feature type="compositionally biased region" description="Polar residues" evidence="1">
    <location>
        <begin position="41"/>
        <end position="50"/>
    </location>
</feature>
<dbReference type="GO" id="GO:0003677">
    <property type="term" value="F:DNA binding"/>
    <property type="evidence" value="ECO:0007669"/>
    <property type="project" value="InterPro"/>
</dbReference>
<reference evidence="4" key="1">
    <citation type="submission" date="2016-04" db="EMBL/GenBank/DDBJ databases">
        <authorList>
            <person name="Evans L.H."/>
            <person name="Alamgir A."/>
            <person name="Owens N."/>
            <person name="Weber N.D."/>
            <person name="Virtaneva K."/>
            <person name="Barbian K."/>
            <person name="Babar A."/>
            <person name="Rosenke K."/>
        </authorList>
    </citation>
    <scope>NUCLEOTIDE SEQUENCE [LARGE SCALE GENOMIC DNA]</scope>
    <source>
        <strain evidence="4">CBS 101.48</strain>
    </source>
</reference>
<sequence length="507" mass="58340">MSSFYSQAVSNEYYNNGKRGSKEESRQQKQSDHYYYHPEESSSVSSYATTTGSGMSMIQRTANSHIRASDQTYEDYYYDDADIQDHETAHRNREALLQQLYTSEQTYLQSLDLIIHLFLYPLRNDHAQQQQQQQTFLTGAKKSICTQRELQWLFCNLDDIYQLHKNILKAVEQRLSSSGASQIISDILHDKIFNSLGRCYGTYLDNYHIIVSTYERLNAYAPFKKFIEIPTGCVNRYVQITTRLADATYAMHPDYSGLQQMKQAMLGLGEEIRPKIENADNVDQVLMIHQAMVDAPFSIHANRRLLLQRDLTKIILPSRRRNSTSLISVDSLKKAKVERTVILFTDLLLYVQPRQDTRRTVLQYKDHIDLESARVQILSPYQSGGLEHCFEVISGVSGVDVINTTILGGARSHVLQTRSQEDQEDWVYHLSSVITDLGRSAAKAAKEASHVNDDPIQPKLAVNTFVQVVIMLRKTFIQDSLLMMEFHPYHPIWQRSIFSDSVYLSFE</sequence>
<protein>
    <recommendedName>
        <fullName evidence="6">DH domain-containing protein</fullName>
    </recommendedName>
</protein>
<dbReference type="EMBL" id="LT550732">
    <property type="protein sequence ID" value="SAL96219.1"/>
    <property type="molecule type" value="Genomic_DNA"/>
</dbReference>
<dbReference type="InterPro" id="IPR011993">
    <property type="entry name" value="PH-like_dom_sf"/>
</dbReference>
<gene>
    <name evidence="4" type="primary">ABSGL_01594.1 scaffold 1725</name>
</gene>
<dbReference type="InParanoid" id="A0A168L7K1"/>